<reference evidence="1 2" key="1">
    <citation type="journal article" date="2015" name="Genome Announc.">
        <title>Expanding the biotechnology potential of lactobacilli through comparative genomics of 213 strains and associated genera.</title>
        <authorList>
            <person name="Sun Z."/>
            <person name="Harris H.M."/>
            <person name="McCann A."/>
            <person name="Guo C."/>
            <person name="Argimon S."/>
            <person name="Zhang W."/>
            <person name="Yang X."/>
            <person name="Jeffery I.B."/>
            <person name="Cooney J.C."/>
            <person name="Kagawa T.F."/>
            <person name="Liu W."/>
            <person name="Song Y."/>
            <person name="Salvetti E."/>
            <person name="Wrobel A."/>
            <person name="Rasinkangas P."/>
            <person name="Parkhill J."/>
            <person name="Rea M.C."/>
            <person name="O'Sullivan O."/>
            <person name="Ritari J."/>
            <person name="Douillard F.P."/>
            <person name="Paul Ross R."/>
            <person name="Yang R."/>
            <person name="Briner A.E."/>
            <person name="Felis G.E."/>
            <person name="de Vos W.M."/>
            <person name="Barrangou R."/>
            <person name="Klaenhammer T.R."/>
            <person name="Caufield P.W."/>
            <person name="Cui Y."/>
            <person name="Zhang H."/>
            <person name="O'Toole P.W."/>
        </authorList>
    </citation>
    <scope>NUCLEOTIDE SEQUENCE [LARGE SCALE GENOMIC DNA]</scope>
    <source>
        <strain evidence="1 2">DSM 20003</strain>
    </source>
</reference>
<dbReference type="EMBL" id="AZDA01000021">
    <property type="protein sequence ID" value="KRK40132.1"/>
    <property type="molecule type" value="Genomic_DNA"/>
</dbReference>
<keyword evidence="2" id="KW-1185">Reference proteome</keyword>
<dbReference type="AlphaFoldDB" id="A0A0R1H847"/>
<name>A0A0R1H847_9LACO</name>
<protein>
    <recommendedName>
        <fullName evidence="3">Transposase</fullName>
    </recommendedName>
</protein>
<dbReference type="STRING" id="1423726.FC07_GL001333"/>
<dbReference type="Proteomes" id="UP000051461">
    <property type="component" value="Unassembled WGS sequence"/>
</dbReference>
<gene>
    <name evidence="1" type="ORF">FC07_GL001333</name>
</gene>
<dbReference type="PATRIC" id="fig|1423726.3.peg.1379"/>
<evidence type="ECO:0000313" key="2">
    <source>
        <dbReference type="Proteomes" id="UP000051461"/>
    </source>
</evidence>
<proteinExistence type="predicted"/>
<evidence type="ECO:0000313" key="1">
    <source>
        <dbReference type="EMBL" id="KRK40132.1"/>
    </source>
</evidence>
<comment type="caution">
    <text evidence="1">The sequence shown here is derived from an EMBL/GenBank/DDBJ whole genome shotgun (WGS) entry which is preliminary data.</text>
</comment>
<evidence type="ECO:0008006" key="3">
    <source>
        <dbReference type="Google" id="ProtNLM"/>
    </source>
</evidence>
<organism evidence="1 2">
    <name type="scientific">Loigolactobacillus bifermentans DSM 20003</name>
    <dbReference type="NCBI Taxonomy" id="1423726"/>
    <lineage>
        <taxon>Bacteria</taxon>
        <taxon>Bacillati</taxon>
        <taxon>Bacillota</taxon>
        <taxon>Bacilli</taxon>
        <taxon>Lactobacillales</taxon>
        <taxon>Lactobacillaceae</taxon>
        <taxon>Loigolactobacillus</taxon>
    </lineage>
</organism>
<accession>A0A0R1H847</accession>
<sequence length="192" mass="23052">MAKTLKNGRKKRTVTLTVSDMDYHFGVKRVMFPSSAQKQIIKQNSDAFRFIYNRLVATTRDIWSYQKLIEKCRKQYEHSHNDWFLNQISVLETEIPLLRQQIYNVTSIKNQYKWLCKNKNLDSLMFFKAKSAYQAAWNMFRKVHHAGIPKFHKKSYDLRYQTAYLKHNIELLDRTHVKLPKIGRIRIKQLPN</sequence>